<accession>A0A9P9YNJ9</accession>
<sequence length="63" mass="6575">MGPKGSKRGKGPGPIFGCDGKVNRLPGPPRPSGSRSPRPMSGKPKGRGSKPPGMKDLKDECDF</sequence>
<keyword evidence="3" id="KW-1185">Reference proteome</keyword>
<feature type="compositionally biased region" description="Basic and acidic residues" evidence="1">
    <location>
        <begin position="53"/>
        <end position="63"/>
    </location>
</feature>
<dbReference type="EMBL" id="JAMKOV010000005">
    <property type="protein sequence ID" value="KAI8040005.1"/>
    <property type="molecule type" value="Genomic_DNA"/>
</dbReference>
<evidence type="ECO:0000256" key="1">
    <source>
        <dbReference type="SAM" id="MobiDB-lite"/>
    </source>
</evidence>
<organism evidence="2 3">
    <name type="scientific">Drosophila gunungcola</name>
    <name type="common">fruit fly</name>
    <dbReference type="NCBI Taxonomy" id="103775"/>
    <lineage>
        <taxon>Eukaryota</taxon>
        <taxon>Metazoa</taxon>
        <taxon>Ecdysozoa</taxon>
        <taxon>Arthropoda</taxon>
        <taxon>Hexapoda</taxon>
        <taxon>Insecta</taxon>
        <taxon>Pterygota</taxon>
        <taxon>Neoptera</taxon>
        <taxon>Endopterygota</taxon>
        <taxon>Diptera</taxon>
        <taxon>Brachycera</taxon>
        <taxon>Muscomorpha</taxon>
        <taxon>Ephydroidea</taxon>
        <taxon>Drosophilidae</taxon>
        <taxon>Drosophila</taxon>
        <taxon>Sophophora</taxon>
    </lineage>
</organism>
<feature type="compositionally biased region" description="Basic residues" evidence="1">
    <location>
        <begin position="1"/>
        <end position="10"/>
    </location>
</feature>
<protein>
    <submittedName>
        <fullName evidence="2">Uncharacterized protein</fullName>
    </submittedName>
</protein>
<dbReference type="Proteomes" id="UP001059596">
    <property type="component" value="Unassembled WGS sequence"/>
</dbReference>
<reference evidence="2" key="1">
    <citation type="journal article" date="2023" name="Genome Biol. Evol.">
        <title>Long-read-based Genome Assembly of Drosophila gunungcola Reveals Fewer Chemosensory Genes in Flower-breeding Species.</title>
        <authorList>
            <person name="Negi A."/>
            <person name="Liao B.Y."/>
            <person name="Yeh S.D."/>
        </authorList>
    </citation>
    <scope>NUCLEOTIDE SEQUENCE</scope>
    <source>
        <strain evidence="2">Sukarami</strain>
    </source>
</reference>
<proteinExistence type="predicted"/>
<feature type="region of interest" description="Disordered" evidence="1">
    <location>
        <begin position="1"/>
        <end position="63"/>
    </location>
</feature>
<evidence type="ECO:0000313" key="2">
    <source>
        <dbReference type="EMBL" id="KAI8040005.1"/>
    </source>
</evidence>
<evidence type="ECO:0000313" key="3">
    <source>
        <dbReference type="Proteomes" id="UP001059596"/>
    </source>
</evidence>
<gene>
    <name evidence="2" type="ORF">M5D96_007430</name>
</gene>
<name>A0A9P9YNJ9_9MUSC</name>
<feature type="compositionally biased region" description="Low complexity" evidence="1">
    <location>
        <begin position="32"/>
        <end position="52"/>
    </location>
</feature>
<comment type="caution">
    <text evidence="2">The sequence shown here is derived from an EMBL/GenBank/DDBJ whole genome shotgun (WGS) entry which is preliminary data.</text>
</comment>
<dbReference type="AlphaFoldDB" id="A0A9P9YNJ9"/>